<dbReference type="PROSITE" id="PS50110">
    <property type="entry name" value="RESPONSE_REGULATORY"/>
    <property type="match status" value="1"/>
</dbReference>
<feature type="domain" description="Response regulatory" evidence="3">
    <location>
        <begin position="3"/>
        <end position="115"/>
    </location>
</feature>
<dbReference type="SMART" id="SM00448">
    <property type="entry name" value="REC"/>
    <property type="match status" value="1"/>
</dbReference>
<dbReference type="PANTHER" id="PTHR44591">
    <property type="entry name" value="STRESS RESPONSE REGULATOR PROTEIN 1"/>
    <property type="match status" value="1"/>
</dbReference>
<gene>
    <name evidence="4" type="ORF">CSC65_10590</name>
</gene>
<proteinExistence type="predicted"/>
<dbReference type="PANTHER" id="PTHR44591:SF21">
    <property type="entry name" value="TWO-COMPONENT RESPONSE REGULATOR"/>
    <property type="match status" value="1"/>
</dbReference>
<dbReference type="Gene3D" id="3.40.50.2300">
    <property type="match status" value="1"/>
</dbReference>
<keyword evidence="1 2" id="KW-0597">Phosphoprotein</keyword>
<comment type="caution">
    <text evidence="4">The sequence shown here is derived from an EMBL/GenBank/DDBJ whole genome shotgun (WGS) entry which is preliminary data.</text>
</comment>
<protein>
    <submittedName>
        <fullName evidence="4">Response regulator</fullName>
    </submittedName>
</protein>
<dbReference type="EMBL" id="PDWN01000009">
    <property type="protein sequence ID" value="KAF1694092.1"/>
    <property type="molecule type" value="Genomic_DNA"/>
</dbReference>
<sequence length="115" mass="12246">MPRLLYVEDDELLQMVTTIALEEAGFEVTQASNGHSARELLAANEGFDYVVSDISMPGGVTGVDVAEAALQARPSCRTVLISGYALAQLPTLPANAQFLEKPYHVRDLLAALGGN</sequence>
<organism evidence="4 5">
    <name type="scientific">Pseudoxanthomonas daejeonensis</name>
    <dbReference type="NCBI Taxonomy" id="266062"/>
    <lineage>
        <taxon>Bacteria</taxon>
        <taxon>Pseudomonadati</taxon>
        <taxon>Pseudomonadota</taxon>
        <taxon>Gammaproteobacteria</taxon>
        <taxon>Lysobacterales</taxon>
        <taxon>Lysobacteraceae</taxon>
        <taxon>Pseudoxanthomonas</taxon>
    </lineage>
</organism>
<accession>A0ABQ6Z6C6</accession>
<dbReference type="InterPro" id="IPR050595">
    <property type="entry name" value="Bact_response_regulator"/>
</dbReference>
<evidence type="ECO:0000259" key="3">
    <source>
        <dbReference type="PROSITE" id="PS50110"/>
    </source>
</evidence>
<evidence type="ECO:0000256" key="2">
    <source>
        <dbReference type="PROSITE-ProRule" id="PRU00169"/>
    </source>
</evidence>
<dbReference type="InterPro" id="IPR001789">
    <property type="entry name" value="Sig_transdc_resp-reg_receiver"/>
</dbReference>
<keyword evidence="5" id="KW-1185">Reference proteome</keyword>
<feature type="modified residue" description="4-aspartylphosphate" evidence="2">
    <location>
        <position position="53"/>
    </location>
</feature>
<dbReference type="Pfam" id="PF00072">
    <property type="entry name" value="Response_reg"/>
    <property type="match status" value="1"/>
</dbReference>
<reference evidence="4 5" key="1">
    <citation type="submission" date="2017-10" db="EMBL/GenBank/DDBJ databases">
        <title>Whole genome sequencing of members of genus Pseudoxanthomonas.</title>
        <authorList>
            <person name="Kumar S."/>
            <person name="Bansal K."/>
            <person name="Kaur A."/>
            <person name="Patil P."/>
            <person name="Sharma S."/>
            <person name="Patil P.B."/>
        </authorList>
    </citation>
    <scope>NUCLEOTIDE SEQUENCE [LARGE SCALE GENOMIC DNA]</scope>
    <source>
        <strain evidence="4 5">DSM 17801</strain>
    </source>
</reference>
<evidence type="ECO:0000313" key="4">
    <source>
        <dbReference type="EMBL" id="KAF1694092.1"/>
    </source>
</evidence>
<dbReference type="Proteomes" id="UP000788419">
    <property type="component" value="Unassembled WGS sequence"/>
</dbReference>
<dbReference type="InterPro" id="IPR011006">
    <property type="entry name" value="CheY-like_superfamily"/>
</dbReference>
<dbReference type="RefSeq" id="WP_162410561.1">
    <property type="nucleotide sequence ID" value="NZ_CP093331.1"/>
</dbReference>
<name>A0ABQ6Z6C6_9GAMM</name>
<dbReference type="SUPFAM" id="SSF52172">
    <property type="entry name" value="CheY-like"/>
    <property type="match status" value="1"/>
</dbReference>
<evidence type="ECO:0000313" key="5">
    <source>
        <dbReference type="Proteomes" id="UP000788419"/>
    </source>
</evidence>
<evidence type="ECO:0000256" key="1">
    <source>
        <dbReference type="ARBA" id="ARBA00022553"/>
    </source>
</evidence>